<gene>
    <name evidence="1" type="ORF">EQZ20_24685</name>
</gene>
<reference evidence="1 2" key="1">
    <citation type="submission" date="2019-01" db="EMBL/GenBank/DDBJ databases">
        <title>Genome sequence of Bacillus glycinifermentans SRCM103574.</title>
        <authorList>
            <person name="Kong H.-J."/>
            <person name="Jeong S.-Y."/>
            <person name="Jeong D.-Y."/>
        </authorList>
    </citation>
    <scope>NUCLEOTIDE SEQUENCE [LARGE SCALE GENOMIC DNA]</scope>
    <source>
        <strain evidence="1 2">SRCM103574</strain>
        <plasmid evidence="1 2">unnamed1</plasmid>
    </source>
</reference>
<name>A0AAJ3Z364_9BACI</name>
<dbReference type="GeneID" id="39505842"/>
<dbReference type="RefSeq" id="WP_128748532.1">
    <property type="nucleotide sequence ID" value="NZ_CP035233.1"/>
</dbReference>
<sequence>MKFNEDHVDVPEAGSSKELADRYIHKIENGFDLTSSELAKYLNVTVRWVVRHVKAEHILLNKQAKDALNKHYPNHPTAVLFFRNHKLFKRSDVFLFLTNTSHYCIGFGDEKYPIQLWPKKLLSPTRATEQFKCDMKLLNNRVKESQIKKYFVMGTLPRYNENDLKQILPDYPKQKH</sequence>
<proteinExistence type="predicted"/>
<evidence type="ECO:0000313" key="2">
    <source>
        <dbReference type="Proteomes" id="UP000288675"/>
    </source>
</evidence>
<dbReference type="EMBL" id="CP035233">
    <property type="protein sequence ID" value="QAT68072.1"/>
    <property type="molecule type" value="Genomic_DNA"/>
</dbReference>
<protein>
    <submittedName>
        <fullName evidence="1">Uncharacterized protein</fullName>
    </submittedName>
</protein>
<geneLocation type="plasmid" evidence="1 2">
    <name>unnamed1</name>
</geneLocation>
<accession>A0AAJ3Z364</accession>
<dbReference type="Proteomes" id="UP000288675">
    <property type="component" value="Plasmid unnamed1"/>
</dbReference>
<organism evidence="1 2">
    <name type="scientific">Bacillus glycinifermentans</name>
    <dbReference type="NCBI Taxonomy" id="1664069"/>
    <lineage>
        <taxon>Bacteria</taxon>
        <taxon>Bacillati</taxon>
        <taxon>Bacillota</taxon>
        <taxon>Bacilli</taxon>
        <taxon>Bacillales</taxon>
        <taxon>Bacillaceae</taxon>
        <taxon>Bacillus</taxon>
    </lineage>
</organism>
<evidence type="ECO:0000313" key="1">
    <source>
        <dbReference type="EMBL" id="QAT68072.1"/>
    </source>
</evidence>
<dbReference type="AlphaFoldDB" id="A0AAJ3Z364"/>
<keyword evidence="1" id="KW-0614">Plasmid</keyword>